<evidence type="ECO:0000313" key="1">
    <source>
        <dbReference type="EMBL" id="GFR06023.1"/>
    </source>
</evidence>
<sequence length="21" mass="2210">KPEGHDGNLFDDAAGVADRIL</sequence>
<name>A0A8X6J1M7_TRICU</name>
<dbReference type="Proteomes" id="UP000887116">
    <property type="component" value="Unassembled WGS sequence"/>
</dbReference>
<feature type="non-terminal residue" evidence="1">
    <location>
        <position position="1"/>
    </location>
</feature>
<organism evidence="1 2">
    <name type="scientific">Trichonephila clavata</name>
    <name type="common">Joro spider</name>
    <name type="synonym">Nephila clavata</name>
    <dbReference type="NCBI Taxonomy" id="2740835"/>
    <lineage>
        <taxon>Eukaryota</taxon>
        <taxon>Metazoa</taxon>
        <taxon>Ecdysozoa</taxon>
        <taxon>Arthropoda</taxon>
        <taxon>Chelicerata</taxon>
        <taxon>Arachnida</taxon>
        <taxon>Araneae</taxon>
        <taxon>Araneomorphae</taxon>
        <taxon>Entelegynae</taxon>
        <taxon>Araneoidea</taxon>
        <taxon>Nephilidae</taxon>
        <taxon>Trichonephila</taxon>
    </lineage>
</organism>
<reference evidence="1" key="1">
    <citation type="submission" date="2020-07" db="EMBL/GenBank/DDBJ databases">
        <title>Multicomponent nature underlies the extraordinary mechanical properties of spider dragline silk.</title>
        <authorList>
            <person name="Kono N."/>
            <person name="Nakamura H."/>
            <person name="Mori M."/>
            <person name="Yoshida Y."/>
            <person name="Ohtoshi R."/>
            <person name="Malay A.D."/>
            <person name="Moran D.A.P."/>
            <person name="Tomita M."/>
            <person name="Numata K."/>
            <person name="Arakawa K."/>
        </authorList>
    </citation>
    <scope>NUCLEOTIDE SEQUENCE</scope>
</reference>
<dbReference type="EMBL" id="BMAO01006095">
    <property type="protein sequence ID" value="GFR06023.1"/>
    <property type="molecule type" value="Genomic_DNA"/>
</dbReference>
<keyword evidence="2" id="KW-1185">Reference proteome</keyword>
<evidence type="ECO:0000313" key="2">
    <source>
        <dbReference type="Proteomes" id="UP000887116"/>
    </source>
</evidence>
<gene>
    <name evidence="1" type="ORF">TNCT_718211</name>
</gene>
<protein>
    <submittedName>
        <fullName evidence="1">Uncharacterized protein</fullName>
    </submittedName>
</protein>
<comment type="caution">
    <text evidence="1">The sequence shown here is derived from an EMBL/GenBank/DDBJ whole genome shotgun (WGS) entry which is preliminary data.</text>
</comment>
<proteinExistence type="predicted"/>
<dbReference type="AlphaFoldDB" id="A0A8X6J1M7"/>
<accession>A0A8X6J1M7</accession>